<proteinExistence type="predicted"/>
<dbReference type="RefSeq" id="WP_283368762.1">
    <property type="nucleotide sequence ID" value="NZ_JASHID010000002.1"/>
</dbReference>
<comment type="caution">
    <text evidence="1">The sequence shown here is derived from an EMBL/GenBank/DDBJ whole genome shotgun (WGS) entry which is preliminary data.</text>
</comment>
<reference evidence="1 2" key="1">
    <citation type="submission" date="2023-05" db="EMBL/GenBank/DDBJ databases">
        <title>Novel species of genus Flectobacillus isolated from stream in China.</title>
        <authorList>
            <person name="Lu H."/>
        </authorList>
    </citation>
    <scope>NUCLEOTIDE SEQUENCE [LARGE SCALE GENOMIC DNA]</scope>
    <source>
        <strain evidence="1 2">DC10W</strain>
    </source>
</reference>
<dbReference type="Proteomes" id="UP001236569">
    <property type="component" value="Unassembled WGS sequence"/>
</dbReference>
<sequence>MKKSIVILFVLFFGIVLNGFSQTEKPTDFYAGKWELAFIGTPNGDGKLIANLVRKDGKLTGDLTDPSKADAEKIILTNVVEDKDKIELFFSASGYDVSVDLAKVDDNNLKGTLMNMFEAKAVRIKEEKK</sequence>
<gene>
    <name evidence="1" type="ORF">QM480_03960</name>
</gene>
<evidence type="ECO:0000313" key="2">
    <source>
        <dbReference type="Proteomes" id="UP001236569"/>
    </source>
</evidence>
<keyword evidence="2" id="KW-1185">Reference proteome</keyword>
<protein>
    <submittedName>
        <fullName evidence="1">Uncharacterized protein</fullName>
    </submittedName>
</protein>
<dbReference type="EMBL" id="JASHID010000002">
    <property type="protein sequence ID" value="MDI9863465.1"/>
    <property type="molecule type" value="Genomic_DNA"/>
</dbReference>
<organism evidence="1 2">
    <name type="scientific">Flectobacillus longus</name>
    <dbReference type="NCBI Taxonomy" id="2984207"/>
    <lineage>
        <taxon>Bacteria</taxon>
        <taxon>Pseudomonadati</taxon>
        <taxon>Bacteroidota</taxon>
        <taxon>Cytophagia</taxon>
        <taxon>Cytophagales</taxon>
        <taxon>Flectobacillaceae</taxon>
        <taxon>Flectobacillus</taxon>
    </lineage>
</organism>
<accession>A0ABT6YIR3</accession>
<name>A0ABT6YIR3_9BACT</name>
<evidence type="ECO:0000313" key="1">
    <source>
        <dbReference type="EMBL" id="MDI9863465.1"/>
    </source>
</evidence>